<dbReference type="Proteomes" id="UP001597176">
    <property type="component" value="Unassembled WGS sequence"/>
</dbReference>
<gene>
    <name evidence="5" type="ORF">ACFQ4G_16000</name>
</gene>
<evidence type="ECO:0000313" key="5">
    <source>
        <dbReference type="EMBL" id="MFD1303076.1"/>
    </source>
</evidence>
<dbReference type="SUPFAM" id="SSF51206">
    <property type="entry name" value="cAMP-binding domain-like"/>
    <property type="match status" value="1"/>
</dbReference>
<keyword evidence="2" id="KW-0238">DNA-binding</keyword>
<dbReference type="RefSeq" id="WP_238207155.1">
    <property type="nucleotide sequence ID" value="NZ_JBHTND010000023.1"/>
</dbReference>
<sequence length="238" mass="26382">MKHDLDQGAVRNRLLTTLTAAEFALLAPDLKRVSLEQGYVVQEPLQPIPHVFFPEPGVVSVVARTSAGERLEAGVIGPEGMTGLAIIHGIDRSPNEIFVQIPCRAWRIETGRLLAAIAESTSLQNHLLRFAHAFSVQVAQTVICNGRFTIDERLARWLLMCHDRSDREDLPLTHEFVSLMLGIRRSGTTMGLQRLIRAGGVTAKRGIIGIRDRGVLIEAAGDTYGLPEAEYERVMHYR</sequence>
<dbReference type="Pfam" id="PF13545">
    <property type="entry name" value="HTH_Crp_2"/>
    <property type="match status" value="1"/>
</dbReference>
<dbReference type="CDD" id="cd00038">
    <property type="entry name" value="CAP_ED"/>
    <property type="match status" value="1"/>
</dbReference>
<dbReference type="InterPro" id="IPR036390">
    <property type="entry name" value="WH_DNA-bd_sf"/>
</dbReference>
<evidence type="ECO:0000256" key="3">
    <source>
        <dbReference type="ARBA" id="ARBA00023163"/>
    </source>
</evidence>
<evidence type="ECO:0000259" key="4">
    <source>
        <dbReference type="Pfam" id="PF13545"/>
    </source>
</evidence>
<reference evidence="6" key="1">
    <citation type="journal article" date="2019" name="Int. J. Syst. Evol. Microbiol.">
        <title>The Global Catalogue of Microorganisms (GCM) 10K type strain sequencing project: providing services to taxonomists for standard genome sequencing and annotation.</title>
        <authorList>
            <consortium name="The Broad Institute Genomics Platform"/>
            <consortium name="The Broad Institute Genome Sequencing Center for Infectious Disease"/>
            <person name="Wu L."/>
            <person name="Ma J."/>
        </authorList>
    </citation>
    <scope>NUCLEOTIDE SEQUENCE [LARGE SCALE GENOMIC DNA]</scope>
    <source>
        <strain evidence="6">CCUG 56108</strain>
    </source>
</reference>
<dbReference type="InterPro" id="IPR014710">
    <property type="entry name" value="RmlC-like_jellyroll"/>
</dbReference>
<dbReference type="SUPFAM" id="SSF46785">
    <property type="entry name" value="Winged helix' DNA-binding domain"/>
    <property type="match status" value="1"/>
</dbReference>
<accession>A0ABW3X2C2</accession>
<dbReference type="Gene3D" id="1.10.10.10">
    <property type="entry name" value="Winged helix-like DNA-binding domain superfamily/Winged helix DNA-binding domain"/>
    <property type="match status" value="1"/>
</dbReference>
<dbReference type="InterPro" id="IPR018490">
    <property type="entry name" value="cNMP-bd_dom_sf"/>
</dbReference>
<name>A0ABW3X2C2_9HYPH</name>
<proteinExistence type="predicted"/>
<organism evidence="5 6">
    <name type="scientific">Methylobacterium marchantiae</name>
    <dbReference type="NCBI Taxonomy" id="600331"/>
    <lineage>
        <taxon>Bacteria</taxon>
        <taxon>Pseudomonadati</taxon>
        <taxon>Pseudomonadota</taxon>
        <taxon>Alphaproteobacteria</taxon>
        <taxon>Hyphomicrobiales</taxon>
        <taxon>Methylobacteriaceae</taxon>
        <taxon>Methylobacterium</taxon>
    </lineage>
</organism>
<keyword evidence="3" id="KW-0804">Transcription</keyword>
<dbReference type="InterPro" id="IPR012318">
    <property type="entry name" value="HTH_CRP"/>
</dbReference>
<dbReference type="InterPro" id="IPR036388">
    <property type="entry name" value="WH-like_DNA-bd_sf"/>
</dbReference>
<evidence type="ECO:0000313" key="6">
    <source>
        <dbReference type="Proteomes" id="UP001597176"/>
    </source>
</evidence>
<feature type="domain" description="HTH crp-type" evidence="4">
    <location>
        <begin position="152"/>
        <end position="216"/>
    </location>
</feature>
<evidence type="ECO:0000256" key="1">
    <source>
        <dbReference type="ARBA" id="ARBA00023015"/>
    </source>
</evidence>
<dbReference type="EMBL" id="JBHTND010000023">
    <property type="protein sequence ID" value="MFD1303076.1"/>
    <property type="molecule type" value="Genomic_DNA"/>
</dbReference>
<keyword evidence="6" id="KW-1185">Reference proteome</keyword>
<keyword evidence="1" id="KW-0805">Transcription regulation</keyword>
<evidence type="ECO:0000256" key="2">
    <source>
        <dbReference type="ARBA" id="ARBA00023125"/>
    </source>
</evidence>
<dbReference type="Gene3D" id="2.60.120.10">
    <property type="entry name" value="Jelly Rolls"/>
    <property type="match status" value="1"/>
</dbReference>
<dbReference type="InterPro" id="IPR000595">
    <property type="entry name" value="cNMP-bd_dom"/>
</dbReference>
<comment type="caution">
    <text evidence="5">The sequence shown here is derived from an EMBL/GenBank/DDBJ whole genome shotgun (WGS) entry which is preliminary data.</text>
</comment>
<protein>
    <submittedName>
        <fullName evidence="5">Crp/Fnr family transcriptional regulator</fullName>
    </submittedName>
</protein>